<keyword evidence="5 6" id="KW-0449">Lipoprotein</keyword>
<name>A0A4R6C0E1_9STAP</name>
<dbReference type="PROSITE" id="PS51257">
    <property type="entry name" value="PROKAR_LIPOPROTEIN"/>
    <property type="match status" value="1"/>
</dbReference>
<organism evidence="9 10">
    <name type="scientific">Macrococcus bovicus</name>
    <dbReference type="NCBI Taxonomy" id="69968"/>
    <lineage>
        <taxon>Bacteria</taxon>
        <taxon>Bacillati</taxon>
        <taxon>Bacillota</taxon>
        <taxon>Bacilli</taxon>
        <taxon>Bacillales</taxon>
        <taxon>Staphylococcaceae</taxon>
        <taxon>Macrococcus</taxon>
    </lineage>
</organism>
<dbReference type="InterPro" id="IPR004872">
    <property type="entry name" value="Lipoprotein_NlpA"/>
</dbReference>
<dbReference type="AlphaFoldDB" id="A0A4R6C0E1"/>
<comment type="similarity">
    <text evidence="6">Belongs to the nlpA lipoprotein family.</text>
</comment>
<evidence type="ECO:0000256" key="6">
    <source>
        <dbReference type="PIRNR" id="PIRNR002854"/>
    </source>
</evidence>
<accession>A0A4R6C0E1</accession>
<dbReference type="EMBL" id="SCWF01000003">
    <property type="protein sequence ID" value="TDM14573.1"/>
    <property type="molecule type" value="Genomic_DNA"/>
</dbReference>
<comment type="subcellular location">
    <subcellularLocation>
        <location evidence="1">Membrane</location>
        <topology evidence="1">Lipid-anchor</topology>
    </subcellularLocation>
</comment>
<keyword evidence="4" id="KW-0564">Palmitate</keyword>
<keyword evidence="2 8" id="KW-0732">Signal</keyword>
<keyword evidence="10" id="KW-1185">Reference proteome</keyword>
<feature type="chain" id="PRO_5038961945" description="Lipoprotein" evidence="8">
    <location>
        <begin position="20"/>
        <end position="272"/>
    </location>
</feature>
<evidence type="ECO:0000256" key="4">
    <source>
        <dbReference type="ARBA" id="ARBA00023139"/>
    </source>
</evidence>
<dbReference type="GO" id="GO:0016020">
    <property type="term" value="C:membrane"/>
    <property type="evidence" value="ECO:0007669"/>
    <property type="project" value="UniProtKB-SubCell"/>
</dbReference>
<dbReference type="PANTHER" id="PTHR30429">
    <property type="entry name" value="D-METHIONINE-BINDING LIPOPROTEIN METQ"/>
    <property type="match status" value="1"/>
</dbReference>
<dbReference type="RefSeq" id="WP_133451302.1">
    <property type="nucleotide sequence ID" value="NZ_SCWF01000003.1"/>
</dbReference>
<dbReference type="Proteomes" id="UP000294843">
    <property type="component" value="Unassembled WGS sequence"/>
</dbReference>
<evidence type="ECO:0000256" key="2">
    <source>
        <dbReference type="ARBA" id="ARBA00022729"/>
    </source>
</evidence>
<dbReference type="SUPFAM" id="SSF53850">
    <property type="entry name" value="Periplasmic binding protein-like II"/>
    <property type="match status" value="1"/>
</dbReference>
<evidence type="ECO:0000256" key="1">
    <source>
        <dbReference type="ARBA" id="ARBA00004635"/>
    </source>
</evidence>
<dbReference type="OrthoDB" id="9812878at2"/>
<keyword evidence="3" id="KW-0472">Membrane</keyword>
<evidence type="ECO:0000313" key="9">
    <source>
        <dbReference type="EMBL" id="TDM14573.1"/>
    </source>
</evidence>
<protein>
    <recommendedName>
        <fullName evidence="6">Lipoprotein</fullName>
    </recommendedName>
</protein>
<dbReference type="Pfam" id="PF03180">
    <property type="entry name" value="Lipoprotein_9"/>
    <property type="match status" value="1"/>
</dbReference>
<proteinExistence type="inferred from homology"/>
<reference evidence="9 10" key="1">
    <citation type="submission" date="2019-01" db="EMBL/GenBank/DDBJ databases">
        <title>Draft genome sequences of the type strains of six Macrococcus species.</title>
        <authorList>
            <person name="Mazhar S."/>
            <person name="Altermann E."/>
            <person name="Hill C."/>
            <person name="Mcauliffe O."/>
        </authorList>
    </citation>
    <scope>NUCLEOTIDE SEQUENCE [LARGE SCALE GENOMIC DNA]</scope>
    <source>
        <strain evidence="9 10">ATCC 51825</strain>
    </source>
</reference>
<dbReference type="PANTHER" id="PTHR30429:SF0">
    <property type="entry name" value="METHIONINE-BINDING LIPOPROTEIN METQ"/>
    <property type="match status" value="1"/>
</dbReference>
<gene>
    <name evidence="9" type="ORF">ERX55_03925</name>
</gene>
<sequence>MKKGLGILSALLLSVTLTACGSADEKENDKKIVVAASPTPHGEVVKHAAEAMEKKGYDVEVKIVNDYKVPNKLLDEGDVDANLFQHVPYLNAEKKTHHYKIEEVGKVFTTPMGVYSKKYKNLAEIPDGAEIFVSSNPAEEGRFLSFFVNEGVIKLKDGVKIEDAKFTDIVENKKNLKFNNKQSAEFLPKTYKNGEGAAVIMNSNYAIDNGIIPHKDAIALEDKSSPFANILAVQEGHKDDKKFQELIKVLQSEDMKAYINKEFGKDVVPYEK</sequence>
<feature type="lipid moiety-binding region" description="S-diacylglycerol cysteine" evidence="7">
    <location>
        <position position="20"/>
    </location>
</feature>
<evidence type="ECO:0000256" key="7">
    <source>
        <dbReference type="PIRSR" id="PIRSR002854-1"/>
    </source>
</evidence>
<evidence type="ECO:0000256" key="5">
    <source>
        <dbReference type="ARBA" id="ARBA00023288"/>
    </source>
</evidence>
<feature type="signal peptide" evidence="8">
    <location>
        <begin position="1"/>
        <end position="19"/>
    </location>
</feature>
<evidence type="ECO:0000256" key="3">
    <source>
        <dbReference type="ARBA" id="ARBA00023136"/>
    </source>
</evidence>
<evidence type="ECO:0000256" key="8">
    <source>
        <dbReference type="SAM" id="SignalP"/>
    </source>
</evidence>
<dbReference type="Gene3D" id="3.40.190.10">
    <property type="entry name" value="Periplasmic binding protein-like II"/>
    <property type="match status" value="2"/>
</dbReference>
<comment type="caution">
    <text evidence="9">The sequence shown here is derived from an EMBL/GenBank/DDBJ whole genome shotgun (WGS) entry which is preliminary data.</text>
</comment>
<dbReference type="PIRSF" id="PIRSF002854">
    <property type="entry name" value="MetQ"/>
    <property type="match status" value="1"/>
</dbReference>
<evidence type="ECO:0000313" key="10">
    <source>
        <dbReference type="Proteomes" id="UP000294843"/>
    </source>
</evidence>